<dbReference type="Gene3D" id="3.40.50.1450">
    <property type="entry name" value="HybD-like"/>
    <property type="match status" value="1"/>
</dbReference>
<reference evidence="5 6" key="1">
    <citation type="submission" date="2023-02" db="EMBL/GenBank/DDBJ databases">
        <title>Dictyobacter halimunensis sp. nov., a new member of the class Ktedonobacteria from forest soil in a geothermal area.</title>
        <authorList>
            <person name="Rachmania M.K."/>
            <person name="Ningsih F."/>
            <person name="Sakai Y."/>
            <person name="Yabe S."/>
            <person name="Yokota A."/>
            <person name="Sjamsuridzal W."/>
        </authorList>
    </citation>
    <scope>NUCLEOTIDE SEQUENCE [LARGE SCALE GENOMIC DNA]</scope>
    <source>
        <strain evidence="5 6">S3.2.2.5</strain>
    </source>
</reference>
<dbReference type="PANTHER" id="PTHR30302:SF1">
    <property type="entry name" value="HYDROGENASE 2 MATURATION PROTEASE"/>
    <property type="match status" value="1"/>
</dbReference>
<protein>
    <submittedName>
        <fullName evidence="5">Peptidase M52</fullName>
    </submittedName>
</protein>
<sequence length="157" mass="16946">MSGRMLVIGIGNGYRSDDGAGLLALRMLKEMQLPDGVTCLESDGDGVWLLDAWAHAERVILIDAVASGACPGALHRLDPHVTSMAFAGPRFCSSHAFGVWEAIQLARALNRLPPDLLIYGIEGECFCAGTTISPVVECAVKEVVKLIWRDIQSHMIE</sequence>
<evidence type="ECO:0000256" key="4">
    <source>
        <dbReference type="ARBA" id="ARBA00022801"/>
    </source>
</evidence>
<evidence type="ECO:0000256" key="2">
    <source>
        <dbReference type="ARBA" id="ARBA00022670"/>
    </source>
</evidence>
<proteinExistence type="inferred from homology"/>
<dbReference type="Proteomes" id="UP001344906">
    <property type="component" value="Unassembled WGS sequence"/>
</dbReference>
<keyword evidence="6" id="KW-1185">Reference proteome</keyword>
<evidence type="ECO:0000256" key="1">
    <source>
        <dbReference type="ARBA" id="ARBA00006814"/>
    </source>
</evidence>
<comment type="caution">
    <text evidence="5">The sequence shown here is derived from an EMBL/GenBank/DDBJ whole genome shotgun (WGS) entry which is preliminary data.</text>
</comment>
<dbReference type="InterPro" id="IPR023430">
    <property type="entry name" value="Pept_HybD-like_dom_sf"/>
</dbReference>
<dbReference type="CDD" id="cd00518">
    <property type="entry name" value="H2MP"/>
    <property type="match status" value="1"/>
</dbReference>
<dbReference type="Pfam" id="PF01750">
    <property type="entry name" value="HycI"/>
    <property type="match status" value="1"/>
</dbReference>
<dbReference type="PRINTS" id="PR00446">
    <property type="entry name" value="HYDRGNUPTAKE"/>
</dbReference>
<dbReference type="RefSeq" id="WP_338247166.1">
    <property type="nucleotide sequence ID" value="NZ_BSRI01000001.1"/>
</dbReference>
<accession>A0ABQ6FHI2</accession>
<gene>
    <name evidence="5" type="ORF">KDH_03530</name>
</gene>
<keyword evidence="4" id="KW-0378">Hydrolase</keyword>
<evidence type="ECO:0000256" key="3">
    <source>
        <dbReference type="ARBA" id="ARBA00022750"/>
    </source>
</evidence>
<evidence type="ECO:0000313" key="5">
    <source>
        <dbReference type="EMBL" id="GLV53500.1"/>
    </source>
</evidence>
<keyword evidence="3" id="KW-0064">Aspartyl protease</keyword>
<dbReference type="SUPFAM" id="SSF53163">
    <property type="entry name" value="HybD-like"/>
    <property type="match status" value="1"/>
</dbReference>
<evidence type="ECO:0000313" key="6">
    <source>
        <dbReference type="Proteomes" id="UP001344906"/>
    </source>
</evidence>
<dbReference type="EMBL" id="BSRI01000001">
    <property type="protein sequence ID" value="GLV53500.1"/>
    <property type="molecule type" value="Genomic_DNA"/>
</dbReference>
<dbReference type="InterPro" id="IPR000671">
    <property type="entry name" value="Peptidase_A31"/>
</dbReference>
<keyword evidence="2" id="KW-0645">Protease</keyword>
<organism evidence="5 6">
    <name type="scientific">Dictyobacter halimunensis</name>
    <dbReference type="NCBI Taxonomy" id="3026934"/>
    <lineage>
        <taxon>Bacteria</taxon>
        <taxon>Bacillati</taxon>
        <taxon>Chloroflexota</taxon>
        <taxon>Ktedonobacteria</taxon>
        <taxon>Ktedonobacterales</taxon>
        <taxon>Dictyobacteraceae</taxon>
        <taxon>Dictyobacter</taxon>
    </lineage>
</organism>
<dbReference type="NCBIfam" id="TIGR00072">
    <property type="entry name" value="hydrog_prot"/>
    <property type="match status" value="1"/>
</dbReference>
<dbReference type="PANTHER" id="PTHR30302">
    <property type="entry name" value="HYDROGENASE 1 MATURATION PROTEASE"/>
    <property type="match status" value="1"/>
</dbReference>
<name>A0ABQ6FHI2_9CHLR</name>
<comment type="similarity">
    <text evidence="1">Belongs to the peptidase A31 family.</text>
</comment>